<proteinExistence type="predicted"/>
<organism evidence="1">
    <name type="scientific">Ixodes ricinus</name>
    <name type="common">Common tick</name>
    <name type="synonym">Acarus ricinus</name>
    <dbReference type="NCBI Taxonomy" id="34613"/>
    <lineage>
        <taxon>Eukaryota</taxon>
        <taxon>Metazoa</taxon>
        <taxon>Ecdysozoa</taxon>
        <taxon>Arthropoda</taxon>
        <taxon>Chelicerata</taxon>
        <taxon>Arachnida</taxon>
        <taxon>Acari</taxon>
        <taxon>Parasitiformes</taxon>
        <taxon>Ixodida</taxon>
        <taxon>Ixodoidea</taxon>
        <taxon>Ixodidae</taxon>
        <taxon>Ixodinae</taxon>
        <taxon>Ixodes</taxon>
    </lineage>
</organism>
<name>A0A6B0U0V6_IXORI</name>
<sequence>MSAASTFSLKKLFLATSSAFSARTCLISAWREASVSSRRVILLLESFRLFSAFLASSIFTERLRKSSS</sequence>
<dbReference type="EMBL" id="GIFC01000287">
    <property type="protein sequence ID" value="MXU82370.1"/>
    <property type="molecule type" value="Transcribed_RNA"/>
</dbReference>
<protein>
    <submittedName>
        <fullName evidence="1">Uncharacterized protein</fullName>
    </submittedName>
</protein>
<accession>A0A6B0U0V6</accession>
<evidence type="ECO:0000313" key="1">
    <source>
        <dbReference type="EMBL" id="MXU82370.1"/>
    </source>
</evidence>
<dbReference type="AlphaFoldDB" id="A0A6B0U0V6"/>
<reference evidence="1" key="1">
    <citation type="submission" date="2019-12" db="EMBL/GenBank/DDBJ databases">
        <title>An insight into the sialome of adult female Ixodes ricinus ticks feeding for 6 days.</title>
        <authorList>
            <person name="Perner J."/>
            <person name="Ribeiro J.M.C."/>
        </authorList>
    </citation>
    <scope>NUCLEOTIDE SEQUENCE</scope>
    <source>
        <strain evidence="1">Semi-engorged</strain>
        <tissue evidence="1">Salivary glands</tissue>
    </source>
</reference>